<dbReference type="Pfam" id="PF13304">
    <property type="entry name" value="AAA_21"/>
    <property type="match status" value="1"/>
</dbReference>
<name>A0ABX3IJK1_9BACT</name>
<feature type="transmembrane region" description="Helical" evidence="1">
    <location>
        <begin position="211"/>
        <end position="230"/>
    </location>
</feature>
<keyword evidence="1" id="KW-0812">Transmembrane</keyword>
<comment type="caution">
    <text evidence="3">The sequence shown here is derived from an EMBL/GenBank/DDBJ whole genome shotgun (WGS) entry which is preliminary data.</text>
</comment>
<evidence type="ECO:0000313" key="3">
    <source>
        <dbReference type="EMBL" id="ONN27369.1"/>
    </source>
</evidence>
<keyword evidence="1" id="KW-1133">Transmembrane helix</keyword>
<keyword evidence="4" id="KW-1185">Reference proteome</keyword>
<evidence type="ECO:0000313" key="4">
    <source>
        <dbReference type="Proteomes" id="UP000242616"/>
    </source>
</evidence>
<reference evidence="3 4" key="1">
    <citation type="submission" date="2015-06" db="EMBL/GenBank/DDBJ databases">
        <title>Genome sequencing of Thermotogales isolates from hydrothermal vents.</title>
        <authorList>
            <person name="Haverkamp T.H."/>
            <person name="Kublanov I.V."/>
            <person name="Nesbo C.L."/>
        </authorList>
    </citation>
    <scope>NUCLEOTIDE SEQUENCE [LARGE SCALE GENOMIC DNA]</scope>
    <source>
        <strain evidence="4">ik275mar</strain>
    </source>
</reference>
<dbReference type="EMBL" id="LBFC01000016">
    <property type="protein sequence ID" value="ONN27369.1"/>
    <property type="molecule type" value="Genomic_DNA"/>
</dbReference>
<dbReference type="Proteomes" id="UP000242616">
    <property type="component" value="Unassembled WGS sequence"/>
</dbReference>
<accession>A0ABX3IJK1</accession>
<evidence type="ECO:0000256" key="1">
    <source>
        <dbReference type="SAM" id="Phobius"/>
    </source>
</evidence>
<proteinExistence type="predicted"/>
<evidence type="ECO:0000259" key="2">
    <source>
        <dbReference type="Pfam" id="PF13304"/>
    </source>
</evidence>
<organism evidence="3 4">
    <name type="scientific">Thermosipho affectus</name>
    <dbReference type="NCBI Taxonomy" id="660294"/>
    <lineage>
        <taxon>Bacteria</taxon>
        <taxon>Thermotogati</taxon>
        <taxon>Thermotogota</taxon>
        <taxon>Thermotogae</taxon>
        <taxon>Thermotogales</taxon>
        <taxon>Fervidobacteriaceae</taxon>
        <taxon>Thermosipho</taxon>
    </lineage>
</organism>
<dbReference type="InterPro" id="IPR003959">
    <property type="entry name" value="ATPase_AAA_core"/>
</dbReference>
<dbReference type="RefSeq" id="WP_077198150.1">
    <property type="nucleotide sequence ID" value="NZ_LBFC01000016.1"/>
</dbReference>
<sequence length="232" mass="27135">MFRANLENKRLKEAKIFERIDQKIERGNFSESKGVEKKTSENTLFLSSLAQWNSKLARQIVSFFKKINVIMWEFPYFSSPAQTLNLFEKGKITKEEILSFLKKADFDIVDFEYTKSEIDISKLPDLVKNTIVDANIREQDKLFNVKLYTYHNIYDENGNVIDVEKFNFEEESAGTKKLFNIIGEIIYALKEEKILFIDELDTQLHPTLLKAVVEFFALNIGFCCILIIIIHH</sequence>
<keyword evidence="1" id="KW-0472">Membrane</keyword>
<gene>
    <name evidence="3" type="ORF">XJ44_04055</name>
</gene>
<protein>
    <recommendedName>
        <fullName evidence="2">ATPase AAA-type core domain-containing protein</fullName>
    </recommendedName>
</protein>
<feature type="domain" description="ATPase AAA-type core" evidence="2">
    <location>
        <begin position="134"/>
        <end position="219"/>
    </location>
</feature>